<proteinExistence type="predicted"/>
<dbReference type="GeneID" id="14920403"/>
<feature type="compositionally biased region" description="Basic and acidic residues" evidence="1">
    <location>
        <begin position="9"/>
        <end position="25"/>
    </location>
</feature>
<reference evidence="2 3" key="1">
    <citation type="journal article" date="2013" name="Genome Biol.">
        <title>Genome of Acanthamoeba castellanii highlights extensive lateral gene transfer and early evolution of tyrosine kinase signaling.</title>
        <authorList>
            <person name="Clarke M."/>
            <person name="Lohan A.J."/>
            <person name="Liu B."/>
            <person name="Lagkouvardos I."/>
            <person name="Roy S."/>
            <person name="Zafar N."/>
            <person name="Bertelli C."/>
            <person name="Schilde C."/>
            <person name="Kianianmomeni A."/>
            <person name="Burglin T.R."/>
            <person name="Frech C."/>
            <person name="Turcotte B."/>
            <person name="Kopec K.O."/>
            <person name="Synnott J.M."/>
            <person name="Choo C."/>
            <person name="Paponov I."/>
            <person name="Finkler A."/>
            <person name="Soon Heng Tan C."/>
            <person name="Hutchins A.P."/>
            <person name="Weinmeier T."/>
            <person name="Rattei T."/>
            <person name="Chu J.S."/>
            <person name="Gimenez G."/>
            <person name="Irimia M."/>
            <person name="Rigden D.J."/>
            <person name="Fitzpatrick D.A."/>
            <person name="Lorenzo-Morales J."/>
            <person name="Bateman A."/>
            <person name="Chiu C.H."/>
            <person name="Tang P."/>
            <person name="Hegemann P."/>
            <person name="Fromm H."/>
            <person name="Raoult D."/>
            <person name="Greub G."/>
            <person name="Miranda-Saavedra D."/>
            <person name="Chen N."/>
            <person name="Nash P."/>
            <person name="Ginger M.L."/>
            <person name="Horn M."/>
            <person name="Schaap P."/>
            <person name="Caler L."/>
            <person name="Loftus B."/>
        </authorList>
    </citation>
    <scope>NUCLEOTIDE SEQUENCE [LARGE SCALE GENOMIC DNA]</scope>
    <source>
        <strain evidence="2 3">Neff</strain>
    </source>
</reference>
<organism evidence="2 3">
    <name type="scientific">Acanthamoeba castellanii (strain ATCC 30010 / Neff)</name>
    <dbReference type="NCBI Taxonomy" id="1257118"/>
    <lineage>
        <taxon>Eukaryota</taxon>
        <taxon>Amoebozoa</taxon>
        <taxon>Discosea</taxon>
        <taxon>Longamoebia</taxon>
        <taxon>Centramoebida</taxon>
        <taxon>Acanthamoebidae</taxon>
        <taxon>Acanthamoeba</taxon>
    </lineage>
</organism>
<dbReference type="EMBL" id="KB007932">
    <property type="protein sequence ID" value="ELR19580.1"/>
    <property type="molecule type" value="Genomic_DNA"/>
</dbReference>
<dbReference type="VEuPathDB" id="AmoebaDB:ACA1_197300"/>
<evidence type="ECO:0000313" key="3">
    <source>
        <dbReference type="Proteomes" id="UP000011083"/>
    </source>
</evidence>
<gene>
    <name evidence="2" type="ORF">ACA1_197300</name>
</gene>
<evidence type="ECO:0000313" key="2">
    <source>
        <dbReference type="EMBL" id="ELR19580.1"/>
    </source>
</evidence>
<feature type="region of interest" description="Disordered" evidence="1">
    <location>
        <begin position="1"/>
        <end position="83"/>
    </location>
</feature>
<dbReference type="KEGG" id="acan:ACA1_197300"/>
<accession>L8H313</accession>
<dbReference type="Proteomes" id="UP000011083">
    <property type="component" value="Unassembled WGS sequence"/>
</dbReference>
<dbReference type="AlphaFoldDB" id="L8H313"/>
<sequence length="177" mass="19755">MANHLLMHIRKECPTSEDRAKRPRETVVLQPQQGKEEEEQVAWQEEPPVKRNRPNPQAESDAAQQPLGPAQPSGGLNVRSSSAPLVQLVAQGQPVPQHASHGLGSHALAPLPQPQLLTQSYAHHGGLPEATYRHQESLGNLLALVQGRLDHEIQELNRFKLLVQLFVQEREMWAVRD</sequence>
<evidence type="ECO:0000256" key="1">
    <source>
        <dbReference type="SAM" id="MobiDB-lite"/>
    </source>
</evidence>
<keyword evidence="3" id="KW-1185">Reference proteome</keyword>
<dbReference type="RefSeq" id="XP_004341672.1">
    <property type="nucleotide sequence ID" value="XM_004341624.1"/>
</dbReference>
<name>L8H313_ACACF</name>
<protein>
    <submittedName>
        <fullName evidence="2">Uncharacterized protein</fullName>
    </submittedName>
</protein>